<evidence type="ECO:0000256" key="2">
    <source>
        <dbReference type="ARBA" id="ARBA00006837"/>
    </source>
</evidence>
<evidence type="ECO:0000256" key="7">
    <source>
        <dbReference type="ARBA" id="ARBA00022946"/>
    </source>
</evidence>
<feature type="region of interest" description="Disordered" evidence="13">
    <location>
        <begin position="39"/>
        <end position="58"/>
    </location>
</feature>
<keyword evidence="9 12" id="KW-0811">Translocation</keyword>
<keyword evidence="3 12" id="KW-0813">Transport</keyword>
<accession>A0A8E2B190</accession>
<comment type="similarity">
    <text evidence="2 12">Belongs to the PAM17 family.</text>
</comment>
<sequence>MSAWVACRPLPRSLQLSSRLRVTLTFSRPNPSVFTSSRAHLSTTARRHAANPGTTATAKRETVSKLEQEALPWAQYLAIRKAKRRWETAMTIPFTIGGFVGGIIYFGRLEMDPTKPIFNIDPMYVYGFATLACAGLGYLIGPVVGSAIWRMTHRRLMNLIEKRDREFYNHIVKNRGDPAAQSATNPVPDYYGEKIGSIHDYRQWLRDQAKFKRKAYLPED</sequence>
<evidence type="ECO:0000313" key="14">
    <source>
        <dbReference type="EMBL" id="OCH92084.1"/>
    </source>
</evidence>
<evidence type="ECO:0000313" key="15">
    <source>
        <dbReference type="Proteomes" id="UP000250043"/>
    </source>
</evidence>
<dbReference type="PANTHER" id="PTHR28021">
    <property type="entry name" value="PRESEQUENCE TRANSLOCATED-ASSOCIATED MOTOR SUBUNIT PAM17, MITOCHONDRIAL"/>
    <property type="match status" value="1"/>
</dbReference>
<comment type="function">
    <text evidence="12">Component of the PAM complex, a complex required for the translocation of transit peptide-containing proteins from the inner membrane into the mitochondrial matrix in an ATP-dependent manner.</text>
</comment>
<dbReference type="EMBL" id="KV722374">
    <property type="protein sequence ID" value="OCH92084.1"/>
    <property type="molecule type" value="Genomic_DNA"/>
</dbReference>
<keyword evidence="6 12" id="KW-0653">Protein transport</keyword>
<keyword evidence="4 12" id="KW-0812">Transmembrane</keyword>
<evidence type="ECO:0000256" key="10">
    <source>
        <dbReference type="ARBA" id="ARBA00023128"/>
    </source>
</evidence>
<keyword evidence="10 12" id="KW-0496">Mitochondrion</keyword>
<reference evidence="14 15" key="1">
    <citation type="submission" date="2016-07" db="EMBL/GenBank/DDBJ databases">
        <title>Draft genome of the white-rot fungus Obba rivulosa 3A-2.</title>
        <authorList>
            <consortium name="DOE Joint Genome Institute"/>
            <person name="Miettinen O."/>
            <person name="Riley R."/>
            <person name="Acob R."/>
            <person name="Barry K."/>
            <person name="Cullen D."/>
            <person name="De Vries R."/>
            <person name="Hainaut M."/>
            <person name="Hatakka A."/>
            <person name="Henrissat B."/>
            <person name="Hilden K."/>
            <person name="Kuo R."/>
            <person name="Labutti K."/>
            <person name="Lipzen A."/>
            <person name="Makela M.R."/>
            <person name="Sandor L."/>
            <person name="Spatafora J.W."/>
            <person name="Grigoriev I.V."/>
            <person name="Hibbett D.S."/>
        </authorList>
    </citation>
    <scope>NUCLEOTIDE SEQUENCE [LARGE SCALE GENOMIC DNA]</scope>
    <source>
        <strain evidence="14 15">3A-2</strain>
    </source>
</reference>
<gene>
    <name evidence="14" type="ORF">OBBRIDRAFT_791600</name>
</gene>
<dbReference type="Pfam" id="PF08566">
    <property type="entry name" value="Pam17"/>
    <property type="match status" value="1"/>
</dbReference>
<keyword evidence="15" id="KW-1185">Reference proteome</keyword>
<keyword evidence="11 12" id="KW-0472">Membrane</keyword>
<keyword evidence="7" id="KW-0809">Transit peptide</keyword>
<keyword evidence="5 12" id="KW-0999">Mitochondrion inner membrane</keyword>
<comment type="subunit">
    <text evidence="12">Component of the PAM complex.</text>
</comment>
<evidence type="ECO:0000256" key="5">
    <source>
        <dbReference type="ARBA" id="ARBA00022792"/>
    </source>
</evidence>
<evidence type="ECO:0000256" key="1">
    <source>
        <dbReference type="ARBA" id="ARBA00004448"/>
    </source>
</evidence>
<name>A0A8E2B190_9APHY</name>
<evidence type="ECO:0000256" key="13">
    <source>
        <dbReference type="SAM" id="MobiDB-lite"/>
    </source>
</evidence>
<dbReference type="GO" id="GO:0001405">
    <property type="term" value="C:PAM complex, Tim23 associated import motor"/>
    <property type="evidence" value="ECO:0007669"/>
    <property type="project" value="UniProtKB-UniRule"/>
</dbReference>
<evidence type="ECO:0000256" key="3">
    <source>
        <dbReference type="ARBA" id="ARBA00022448"/>
    </source>
</evidence>
<organism evidence="14 15">
    <name type="scientific">Obba rivulosa</name>
    <dbReference type="NCBI Taxonomy" id="1052685"/>
    <lineage>
        <taxon>Eukaryota</taxon>
        <taxon>Fungi</taxon>
        <taxon>Dikarya</taxon>
        <taxon>Basidiomycota</taxon>
        <taxon>Agaricomycotina</taxon>
        <taxon>Agaricomycetes</taxon>
        <taxon>Polyporales</taxon>
        <taxon>Gelatoporiaceae</taxon>
        <taxon>Obba</taxon>
    </lineage>
</organism>
<dbReference type="InterPro" id="IPR013875">
    <property type="entry name" value="Pam17"/>
</dbReference>
<feature type="transmembrane region" description="Helical" evidence="12">
    <location>
        <begin position="88"/>
        <end position="106"/>
    </location>
</feature>
<dbReference type="GO" id="GO:0030150">
    <property type="term" value="P:protein import into mitochondrial matrix"/>
    <property type="evidence" value="ECO:0007669"/>
    <property type="project" value="UniProtKB-UniRule"/>
</dbReference>
<evidence type="ECO:0000256" key="11">
    <source>
        <dbReference type="ARBA" id="ARBA00023136"/>
    </source>
</evidence>
<evidence type="ECO:0000256" key="9">
    <source>
        <dbReference type="ARBA" id="ARBA00023010"/>
    </source>
</evidence>
<comment type="subcellular location">
    <subcellularLocation>
        <location evidence="1 12">Mitochondrion inner membrane</location>
        <topology evidence="1 12">Multi-pass membrane protein</topology>
    </subcellularLocation>
</comment>
<protein>
    <recommendedName>
        <fullName evidence="12">Presequence translocated-associated motor subunit PAM17</fullName>
    </recommendedName>
</protein>
<evidence type="ECO:0000256" key="6">
    <source>
        <dbReference type="ARBA" id="ARBA00022927"/>
    </source>
</evidence>
<dbReference type="Proteomes" id="UP000250043">
    <property type="component" value="Unassembled WGS sequence"/>
</dbReference>
<evidence type="ECO:0000256" key="8">
    <source>
        <dbReference type="ARBA" id="ARBA00022989"/>
    </source>
</evidence>
<dbReference type="PANTHER" id="PTHR28021:SF1">
    <property type="entry name" value="PRESEQUENCE TRANSLOCATED-ASSOCIATED MOTOR SUBUNIT PAM17, MITOCHONDRIAL"/>
    <property type="match status" value="1"/>
</dbReference>
<dbReference type="AlphaFoldDB" id="A0A8E2B190"/>
<evidence type="ECO:0000256" key="4">
    <source>
        <dbReference type="ARBA" id="ARBA00022692"/>
    </source>
</evidence>
<dbReference type="OrthoDB" id="5970083at2759"/>
<keyword evidence="8 12" id="KW-1133">Transmembrane helix</keyword>
<evidence type="ECO:0000256" key="12">
    <source>
        <dbReference type="RuleBase" id="RU367146"/>
    </source>
</evidence>
<proteinExistence type="inferred from homology"/>
<feature type="transmembrane region" description="Helical" evidence="12">
    <location>
        <begin position="126"/>
        <end position="149"/>
    </location>
</feature>